<keyword evidence="5" id="KW-0411">Iron-sulfur</keyword>
<evidence type="ECO:0000313" key="8">
    <source>
        <dbReference type="Proteomes" id="UP000217005"/>
    </source>
</evidence>
<protein>
    <recommendedName>
        <fullName evidence="6">Radical SAM core domain-containing protein</fullName>
    </recommendedName>
</protein>
<evidence type="ECO:0000256" key="4">
    <source>
        <dbReference type="ARBA" id="ARBA00023004"/>
    </source>
</evidence>
<feature type="domain" description="Radical SAM core" evidence="6">
    <location>
        <begin position="144"/>
        <end position="381"/>
    </location>
</feature>
<evidence type="ECO:0000256" key="1">
    <source>
        <dbReference type="ARBA" id="ARBA00001966"/>
    </source>
</evidence>
<keyword evidence="2" id="KW-0949">S-adenosyl-L-methionine</keyword>
<keyword evidence="3" id="KW-0479">Metal-binding</keyword>
<organism evidence="7 8">
    <name type="scientific">Bordetella genomosp. 1</name>
    <dbReference type="NCBI Taxonomy" id="1395607"/>
    <lineage>
        <taxon>Bacteria</taxon>
        <taxon>Pseudomonadati</taxon>
        <taxon>Pseudomonadota</taxon>
        <taxon>Betaproteobacteria</taxon>
        <taxon>Burkholderiales</taxon>
        <taxon>Alcaligenaceae</taxon>
        <taxon>Bordetella</taxon>
    </lineage>
</organism>
<gene>
    <name evidence="7" type="ORF">CEG14_14765</name>
</gene>
<comment type="cofactor">
    <cofactor evidence="1">
        <name>[4Fe-4S] cluster</name>
        <dbReference type="ChEBI" id="CHEBI:49883"/>
    </cofactor>
</comment>
<dbReference type="RefSeq" id="WP_094827558.1">
    <property type="nucleotide sequence ID" value="NZ_NEVL01000003.1"/>
</dbReference>
<dbReference type="InterPro" id="IPR058240">
    <property type="entry name" value="rSAM_sf"/>
</dbReference>
<dbReference type="SFLD" id="SFLDG01067">
    <property type="entry name" value="SPASM/twitch_domain_containing"/>
    <property type="match status" value="1"/>
</dbReference>
<reference evidence="7 8" key="1">
    <citation type="submission" date="2017-05" db="EMBL/GenBank/DDBJ databases">
        <title>Complete and WGS of Bordetella genogroups.</title>
        <authorList>
            <person name="Spilker T."/>
            <person name="LiPuma J."/>
        </authorList>
    </citation>
    <scope>NUCLEOTIDE SEQUENCE [LARGE SCALE GENOMIC DNA]</scope>
    <source>
        <strain evidence="7 8">AU17610</strain>
    </source>
</reference>
<dbReference type="OrthoDB" id="278697at2"/>
<accession>A0A261SH52</accession>
<dbReference type="Gene3D" id="3.20.20.70">
    <property type="entry name" value="Aldolase class I"/>
    <property type="match status" value="2"/>
</dbReference>
<evidence type="ECO:0000256" key="5">
    <source>
        <dbReference type="ARBA" id="ARBA00023014"/>
    </source>
</evidence>
<name>A0A261SH52_9BORD</name>
<dbReference type="AlphaFoldDB" id="A0A261SH52"/>
<comment type="caution">
    <text evidence="7">The sequence shown here is derived from an EMBL/GenBank/DDBJ whole genome shotgun (WGS) entry which is preliminary data.</text>
</comment>
<dbReference type="GO" id="GO:0051536">
    <property type="term" value="F:iron-sulfur cluster binding"/>
    <property type="evidence" value="ECO:0007669"/>
    <property type="project" value="UniProtKB-KW"/>
</dbReference>
<keyword evidence="4" id="KW-0408">Iron</keyword>
<evidence type="ECO:0000313" key="7">
    <source>
        <dbReference type="EMBL" id="OZI36272.1"/>
    </source>
</evidence>
<evidence type="ECO:0000256" key="2">
    <source>
        <dbReference type="ARBA" id="ARBA00022691"/>
    </source>
</evidence>
<dbReference type="Pfam" id="PF04055">
    <property type="entry name" value="Radical_SAM"/>
    <property type="match status" value="1"/>
</dbReference>
<evidence type="ECO:0000256" key="3">
    <source>
        <dbReference type="ARBA" id="ARBA00022723"/>
    </source>
</evidence>
<dbReference type="InterPro" id="IPR007197">
    <property type="entry name" value="rSAM"/>
</dbReference>
<dbReference type="PANTHER" id="PTHR11228">
    <property type="entry name" value="RADICAL SAM DOMAIN PROTEIN"/>
    <property type="match status" value="1"/>
</dbReference>
<dbReference type="InterPro" id="IPR013785">
    <property type="entry name" value="Aldolase_TIM"/>
</dbReference>
<dbReference type="InterPro" id="IPR050377">
    <property type="entry name" value="Radical_SAM_PqqE_MftC-like"/>
</dbReference>
<dbReference type="Proteomes" id="UP000217005">
    <property type="component" value="Unassembled WGS sequence"/>
</dbReference>
<dbReference type="PANTHER" id="PTHR11228:SF7">
    <property type="entry name" value="PQQA PEPTIDE CYCLASE"/>
    <property type="match status" value="1"/>
</dbReference>
<dbReference type="GO" id="GO:0003824">
    <property type="term" value="F:catalytic activity"/>
    <property type="evidence" value="ECO:0007669"/>
    <property type="project" value="InterPro"/>
</dbReference>
<dbReference type="SFLD" id="SFLDS00029">
    <property type="entry name" value="Radical_SAM"/>
    <property type="match status" value="1"/>
</dbReference>
<sequence length="564" mass="64462">MELSEQDSENFDWKTFDLSRITERFRLKNAYGSQADKLELETRRFLYLSAKFKNEKLAPSEAVDAYWHELILNTEVYSRFCQNCFGLFVDHVTDVPTAASAAFEFHQASYYKTIELYKREFEGAPDIECWPTDESRLESRVERYRRPFRVHIETTNHCNLRCEHCYPESSIENPHHPRQLIDRAIAEAKKMDVNKITLTGGEILTRPDWKEIFSNALDVCDNVYFITNGLLLTKKKLEWLTRQKALRSLRNWRRSLLNNQPVEIGVAISLDGLAGNELVRKSSVGGGIPASKIIERISLAVRYGLHVTVNTTITNALSARELPEMYKIIAGLGIDRWQIDQAYLAGRLSKSPLSRVPLSWLEEAKPSYKYIVENYLKNYPKIPPWRLEIVQVFRYDNLFYGFSPARSLTEHPCSYHFGSMIVEQGDWIRFCPSLRDEAIGSISQSGSVEAVYETPKFKDFLSKSILNLPCKDCRYGALFHGGCRANSLAYAGSIWDADPICCSLSPFVEDEIVPLLPDSLRKEFFASLRSGLRPGQLTSLPGRKSRMPVFSINAERPLSNGKGS</sequence>
<evidence type="ECO:0000259" key="6">
    <source>
        <dbReference type="PROSITE" id="PS51918"/>
    </source>
</evidence>
<dbReference type="PROSITE" id="PS51918">
    <property type="entry name" value="RADICAL_SAM"/>
    <property type="match status" value="1"/>
</dbReference>
<dbReference type="GO" id="GO:0046872">
    <property type="term" value="F:metal ion binding"/>
    <property type="evidence" value="ECO:0007669"/>
    <property type="project" value="UniProtKB-KW"/>
</dbReference>
<dbReference type="EMBL" id="NEVL01000003">
    <property type="protein sequence ID" value="OZI36272.1"/>
    <property type="molecule type" value="Genomic_DNA"/>
</dbReference>
<dbReference type="CDD" id="cd01335">
    <property type="entry name" value="Radical_SAM"/>
    <property type="match status" value="1"/>
</dbReference>
<dbReference type="SUPFAM" id="SSF102114">
    <property type="entry name" value="Radical SAM enzymes"/>
    <property type="match status" value="1"/>
</dbReference>
<proteinExistence type="predicted"/>
<dbReference type="SFLD" id="SFLDG01386">
    <property type="entry name" value="main_SPASM_domain-containing"/>
    <property type="match status" value="1"/>
</dbReference>